<sequence length="531" mass="59752">MSQHIQQQITQNTCRKRAREKESSTSVSSGVNLVDRVPNHFTKIPRPPPPSHPRKSSSRQLCKTDPPRPSSLITTQPFNRLTSHPSSDAEIPVPDTSPRQIHALWTLVMPPKKAASGIPQRVLPRRGAAASRTANQKTEVETASRLQNVAYDAATAISQNTTMTKGTAITKDTSVSRLTAVEKWRQTVLVPRGIELVNSPLYESAFYHFHYFGTDEDQCREWTLNRVESGKNEDMVFLRGGPDFNTNIARQYKEMASRRLCEEEFATLAKTKLFTTPDFLPIEGEAKGWKAQRTIQLYTQPDSSKDSLWGPPPLLSGEEYSGKDFNLRPDCAYWLSIQSFSESNRGLVSMATFTVEDRDTTPYLTIEFKKSESTVEQAINKAIAASSLALFNRFRLKENSLRAAKKNWNPNHFDQIRHYMMTFTGPKAIIWLVKLKLSAASDESCSKVTWNGCEAVRLLQCDCKSAGGVGDLVDYINAIHRWGLVHGAYCRRDVKRIILTAGGFEKRVSDLFDPDDPIEDEEDGQAMKTKE</sequence>
<dbReference type="EMBL" id="KN847477">
    <property type="protein sequence ID" value="KIX07150.1"/>
    <property type="molecule type" value="Genomic_DNA"/>
</dbReference>
<name>A0A0D2JDA6_9EURO</name>
<keyword evidence="3" id="KW-1185">Reference proteome</keyword>
<dbReference type="RefSeq" id="XP_013274286.1">
    <property type="nucleotide sequence ID" value="XM_013418832.1"/>
</dbReference>
<feature type="compositionally biased region" description="Polar residues" evidence="1">
    <location>
        <begin position="1"/>
        <end position="13"/>
    </location>
</feature>
<dbReference type="VEuPathDB" id="FungiDB:Z518_05127"/>
<reference evidence="2 3" key="1">
    <citation type="submission" date="2015-01" db="EMBL/GenBank/DDBJ databases">
        <title>The Genome Sequence of Rhinocladiella mackenzie CBS 650.93.</title>
        <authorList>
            <consortium name="The Broad Institute Genomics Platform"/>
            <person name="Cuomo C."/>
            <person name="de Hoog S."/>
            <person name="Gorbushina A."/>
            <person name="Stielow B."/>
            <person name="Teixiera M."/>
            <person name="Abouelleil A."/>
            <person name="Chapman S.B."/>
            <person name="Priest M."/>
            <person name="Young S.K."/>
            <person name="Wortman J."/>
            <person name="Nusbaum C."/>
            <person name="Birren B."/>
        </authorList>
    </citation>
    <scope>NUCLEOTIDE SEQUENCE [LARGE SCALE GENOMIC DNA]</scope>
    <source>
        <strain evidence="2 3">CBS 650.93</strain>
    </source>
</reference>
<dbReference type="Proteomes" id="UP000053617">
    <property type="component" value="Unassembled WGS sequence"/>
</dbReference>
<protein>
    <submittedName>
        <fullName evidence="2">Uncharacterized protein</fullName>
    </submittedName>
</protein>
<evidence type="ECO:0000313" key="2">
    <source>
        <dbReference type="EMBL" id="KIX07150.1"/>
    </source>
</evidence>
<feature type="compositionally biased region" description="Polar residues" evidence="1">
    <location>
        <begin position="71"/>
        <end position="86"/>
    </location>
</feature>
<proteinExistence type="predicted"/>
<dbReference type="GeneID" id="25293198"/>
<feature type="compositionally biased region" description="Acidic residues" evidence="1">
    <location>
        <begin position="512"/>
        <end position="524"/>
    </location>
</feature>
<accession>A0A0D2JDA6</accession>
<organism evidence="2 3">
    <name type="scientific">Rhinocladiella mackenziei CBS 650.93</name>
    <dbReference type="NCBI Taxonomy" id="1442369"/>
    <lineage>
        <taxon>Eukaryota</taxon>
        <taxon>Fungi</taxon>
        <taxon>Dikarya</taxon>
        <taxon>Ascomycota</taxon>
        <taxon>Pezizomycotina</taxon>
        <taxon>Eurotiomycetes</taxon>
        <taxon>Chaetothyriomycetidae</taxon>
        <taxon>Chaetothyriales</taxon>
        <taxon>Herpotrichiellaceae</taxon>
        <taxon>Rhinocladiella</taxon>
    </lineage>
</organism>
<evidence type="ECO:0000256" key="1">
    <source>
        <dbReference type="SAM" id="MobiDB-lite"/>
    </source>
</evidence>
<feature type="region of interest" description="Disordered" evidence="1">
    <location>
        <begin position="512"/>
        <end position="531"/>
    </location>
</feature>
<dbReference type="HOGENOM" id="CLU_046320_0_0_1"/>
<dbReference type="OrthoDB" id="5426911at2759"/>
<gene>
    <name evidence="2" type="ORF">Z518_05127</name>
</gene>
<feature type="region of interest" description="Disordered" evidence="1">
    <location>
        <begin position="1"/>
        <end position="95"/>
    </location>
</feature>
<dbReference type="AlphaFoldDB" id="A0A0D2JDA6"/>
<evidence type="ECO:0000313" key="3">
    <source>
        <dbReference type="Proteomes" id="UP000053617"/>
    </source>
</evidence>